<accession>A0A1Z5RGL6</accession>
<dbReference type="GO" id="GO:0006355">
    <property type="term" value="P:regulation of DNA-templated transcription"/>
    <property type="evidence" value="ECO:0007669"/>
    <property type="project" value="InterPro"/>
</dbReference>
<evidence type="ECO:0000259" key="6">
    <source>
        <dbReference type="PROSITE" id="PS51005"/>
    </source>
</evidence>
<proteinExistence type="predicted"/>
<dbReference type="FunCoup" id="A0A1Z5RGL6">
    <property type="interactions" value="614"/>
</dbReference>
<dbReference type="AlphaFoldDB" id="A0A1Z5RGL6"/>
<dbReference type="eggNOG" id="ENOG502R444">
    <property type="taxonomic scope" value="Eukaryota"/>
</dbReference>
<sequence length="398" mass="43624">MVEHAPPRWPNVNVPPGYRFKPTPRELIQCYLEPWVATEPGHQSPGEFYGIMAAADVYGEDPRTLASRFQHIAHDDGNWYFLSVARWKDGNASSKRMNRAVGALGTWHGSGKRIPVRGVGYRQSFEFRPAGGGKATWLMEEFGTVWNDATAEDGIRVLCRLHLRPKATVAVAAAAADGDELQQQLEANDVPAPCNKRQRERVPPRQQEEHHFDADYWTAAPDVRGFSSSYATTTAAPAPAPPDVGCSYATTSSQTAAAVPVTELTAEALAAAWQHQPMMEQQAGDGGYQYQCAGGVHGGVYIRADDDEPQPLEVVVEDVEFTAQELKLEDSDYVFTAEHLLQLDVDDGWIMDGNSNAFSFLQTMCDGVQENSDPKPEPSDGVQENNNDDDPKGDTDAS</sequence>
<dbReference type="OMA" id="PRCELRQ"/>
<keyword evidence="3" id="KW-0804">Transcription</keyword>
<dbReference type="SUPFAM" id="SSF101941">
    <property type="entry name" value="NAC domain"/>
    <property type="match status" value="1"/>
</dbReference>
<dbReference type="InterPro" id="IPR036093">
    <property type="entry name" value="NAC_dom_sf"/>
</dbReference>
<dbReference type="EMBL" id="CM000764">
    <property type="protein sequence ID" value="OQU82837.1"/>
    <property type="molecule type" value="Genomic_DNA"/>
</dbReference>
<dbReference type="PROSITE" id="PS51005">
    <property type="entry name" value="NAC"/>
    <property type="match status" value="1"/>
</dbReference>
<dbReference type="Pfam" id="PF02365">
    <property type="entry name" value="NAM"/>
    <property type="match status" value="1"/>
</dbReference>
<feature type="compositionally biased region" description="Basic and acidic residues" evidence="5">
    <location>
        <begin position="389"/>
        <end position="398"/>
    </location>
</feature>
<evidence type="ECO:0000256" key="5">
    <source>
        <dbReference type="SAM" id="MobiDB-lite"/>
    </source>
</evidence>
<evidence type="ECO:0000256" key="4">
    <source>
        <dbReference type="ARBA" id="ARBA00023242"/>
    </source>
</evidence>
<feature type="region of interest" description="Disordered" evidence="5">
    <location>
        <begin position="367"/>
        <end position="398"/>
    </location>
</feature>
<reference evidence="8" key="2">
    <citation type="journal article" date="2018" name="Plant J.">
        <title>The Sorghum bicolor reference genome: improved assembly, gene annotations, a transcriptome atlas, and signatures of genome organization.</title>
        <authorList>
            <person name="McCormick R.F."/>
            <person name="Truong S.K."/>
            <person name="Sreedasyam A."/>
            <person name="Jenkins J."/>
            <person name="Shu S."/>
            <person name="Sims D."/>
            <person name="Kennedy M."/>
            <person name="Amirebrahimi M."/>
            <person name="Weers B.D."/>
            <person name="McKinley B."/>
            <person name="Mattison A."/>
            <person name="Morishige D.T."/>
            <person name="Grimwood J."/>
            <person name="Schmutz J."/>
            <person name="Mullet J.E."/>
        </authorList>
    </citation>
    <scope>NUCLEOTIDE SEQUENCE [LARGE SCALE GENOMIC DNA]</scope>
    <source>
        <strain evidence="8">cv. BTx623</strain>
    </source>
</reference>
<protein>
    <recommendedName>
        <fullName evidence="6">NAC domain-containing protein</fullName>
    </recommendedName>
</protein>
<keyword evidence="1" id="KW-0805">Transcription regulation</keyword>
<organism evidence="7 8">
    <name type="scientific">Sorghum bicolor</name>
    <name type="common">Sorghum</name>
    <name type="synonym">Sorghum vulgare</name>
    <dbReference type="NCBI Taxonomy" id="4558"/>
    <lineage>
        <taxon>Eukaryota</taxon>
        <taxon>Viridiplantae</taxon>
        <taxon>Streptophyta</taxon>
        <taxon>Embryophyta</taxon>
        <taxon>Tracheophyta</taxon>
        <taxon>Spermatophyta</taxon>
        <taxon>Magnoliopsida</taxon>
        <taxon>Liliopsida</taxon>
        <taxon>Poales</taxon>
        <taxon>Poaceae</taxon>
        <taxon>PACMAD clade</taxon>
        <taxon>Panicoideae</taxon>
        <taxon>Andropogonodae</taxon>
        <taxon>Andropogoneae</taxon>
        <taxon>Sorghinae</taxon>
        <taxon>Sorghum</taxon>
    </lineage>
</organism>
<keyword evidence="2" id="KW-0238">DNA-binding</keyword>
<reference evidence="7 8" key="1">
    <citation type="journal article" date="2009" name="Nature">
        <title>The Sorghum bicolor genome and the diversification of grasses.</title>
        <authorList>
            <person name="Paterson A.H."/>
            <person name="Bowers J.E."/>
            <person name="Bruggmann R."/>
            <person name="Dubchak I."/>
            <person name="Grimwood J."/>
            <person name="Gundlach H."/>
            <person name="Haberer G."/>
            <person name="Hellsten U."/>
            <person name="Mitros T."/>
            <person name="Poliakov A."/>
            <person name="Schmutz J."/>
            <person name="Spannagl M."/>
            <person name="Tang H."/>
            <person name="Wang X."/>
            <person name="Wicker T."/>
            <person name="Bharti A.K."/>
            <person name="Chapman J."/>
            <person name="Feltus F.A."/>
            <person name="Gowik U."/>
            <person name="Grigoriev I.V."/>
            <person name="Lyons E."/>
            <person name="Maher C.A."/>
            <person name="Martis M."/>
            <person name="Narechania A."/>
            <person name="Otillar R.P."/>
            <person name="Penning B.W."/>
            <person name="Salamov A.A."/>
            <person name="Wang Y."/>
            <person name="Zhang L."/>
            <person name="Carpita N.C."/>
            <person name="Freeling M."/>
            <person name="Gingle A.R."/>
            <person name="Hash C.T."/>
            <person name="Keller B."/>
            <person name="Klein P."/>
            <person name="Kresovich S."/>
            <person name="McCann M.C."/>
            <person name="Ming R."/>
            <person name="Peterson D.G."/>
            <person name="Mehboob-ur-Rahman"/>
            <person name="Ware D."/>
            <person name="Westhoff P."/>
            <person name="Mayer K.F."/>
            <person name="Messing J."/>
            <person name="Rokhsar D.S."/>
        </authorList>
    </citation>
    <scope>NUCLEOTIDE SEQUENCE [LARGE SCALE GENOMIC DNA]</scope>
    <source>
        <strain evidence="8">cv. BTx623</strain>
    </source>
</reference>
<dbReference type="Gene3D" id="2.170.150.80">
    <property type="entry name" value="NAC domain"/>
    <property type="match status" value="1"/>
</dbReference>
<evidence type="ECO:0000256" key="3">
    <source>
        <dbReference type="ARBA" id="ARBA00023163"/>
    </source>
</evidence>
<dbReference type="InParanoid" id="A0A1Z5RGL6"/>
<gene>
    <name evidence="7" type="ORF">SORBI_3005G028500</name>
</gene>
<feature type="domain" description="NAC" evidence="6">
    <location>
        <begin position="14"/>
        <end position="164"/>
    </location>
</feature>
<evidence type="ECO:0000313" key="8">
    <source>
        <dbReference type="Proteomes" id="UP000000768"/>
    </source>
</evidence>
<keyword evidence="8" id="KW-1185">Reference proteome</keyword>
<dbReference type="InterPro" id="IPR003441">
    <property type="entry name" value="NAC-dom"/>
</dbReference>
<evidence type="ECO:0000256" key="2">
    <source>
        <dbReference type="ARBA" id="ARBA00023125"/>
    </source>
</evidence>
<dbReference type="PANTHER" id="PTHR31719">
    <property type="entry name" value="NAC TRANSCRIPTION FACTOR 56"/>
    <property type="match status" value="1"/>
</dbReference>
<evidence type="ECO:0000313" key="7">
    <source>
        <dbReference type="EMBL" id="OQU82837.1"/>
    </source>
</evidence>
<keyword evidence="4" id="KW-0539">Nucleus</keyword>
<dbReference type="Proteomes" id="UP000000768">
    <property type="component" value="Chromosome 5"/>
</dbReference>
<dbReference type="GO" id="GO:0003677">
    <property type="term" value="F:DNA binding"/>
    <property type="evidence" value="ECO:0007669"/>
    <property type="project" value="UniProtKB-KW"/>
</dbReference>
<evidence type="ECO:0000256" key="1">
    <source>
        <dbReference type="ARBA" id="ARBA00023015"/>
    </source>
</evidence>
<dbReference type="Gramene" id="OQU82837">
    <property type="protein sequence ID" value="OQU82837"/>
    <property type="gene ID" value="SORBI_3005G028500"/>
</dbReference>
<dbReference type="PANTHER" id="PTHR31719:SF43">
    <property type="entry name" value="NAC TRANSCRIPTION FACTOR 56"/>
    <property type="match status" value="1"/>
</dbReference>
<name>A0A1Z5RGL6_SORBI</name>